<protein>
    <submittedName>
        <fullName evidence="1">Unannotated protein</fullName>
    </submittedName>
</protein>
<proteinExistence type="predicted"/>
<dbReference type="Pfam" id="PF09754">
    <property type="entry name" value="PAC2"/>
    <property type="match status" value="1"/>
</dbReference>
<evidence type="ECO:0000313" key="1">
    <source>
        <dbReference type="EMBL" id="CAB4545441.1"/>
    </source>
</evidence>
<dbReference type="AlphaFoldDB" id="A0A6J6C228"/>
<dbReference type="InterPro" id="IPR038389">
    <property type="entry name" value="PSMG2_sf"/>
</dbReference>
<dbReference type="SUPFAM" id="SSF159659">
    <property type="entry name" value="Cgl1923-like"/>
    <property type="match status" value="1"/>
</dbReference>
<accession>A0A6J6C228</accession>
<dbReference type="PIRSF" id="PIRSF028754">
    <property type="entry name" value="UCP028754"/>
    <property type="match status" value="1"/>
</dbReference>
<dbReference type="Gene3D" id="1.10.287.100">
    <property type="match status" value="1"/>
</dbReference>
<dbReference type="InterPro" id="IPR008492">
    <property type="entry name" value="Rv2714-like"/>
</dbReference>
<dbReference type="Gene3D" id="3.40.50.10900">
    <property type="entry name" value="PAC-like subunit"/>
    <property type="match status" value="1"/>
</dbReference>
<dbReference type="InterPro" id="IPR019151">
    <property type="entry name" value="Proteasome_assmbl_chaperone_2"/>
</dbReference>
<dbReference type="EMBL" id="CAEZSH010000138">
    <property type="protein sequence ID" value="CAB4545441.1"/>
    <property type="molecule type" value="Genomic_DNA"/>
</dbReference>
<sequence length="285" mass="32012">MLAGLNGFTDAGGSISQVSDSIFASLDTELVIHFDNDQLLDYRSRRPLMYFEKDHIASYEPAVLGLYLCQDEAGQQFLFLYGYEPDFKWDAFAEAILQIVNDLEVSEFVWVHSIPFPVPHTRPLGVTVSGNRSDLAARFSEWRPETQVPGNVLHLLEFNLTRIGLPCTGFVLLVPHYISDSEYPKVGFTAFELISAATGLVFPTDDLREQNVRFESKLDKQVADNADLARMVENLEQGYQSERNAPMRASVNPVTPVIPSADDLAADIEEYLATRRRNKTDGEEN</sequence>
<organism evidence="1">
    <name type="scientific">freshwater metagenome</name>
    <dbReference type="NCBI Taxonomy" id="449393"/>
    <lineage>
        <taxon>unclassified sequences</taxon>
        <taxon>metagenomes</taxon>
        <taxon>ecological metagenomes</taxon>
    </lineage>
</organism>
<name>A0A6J6C228_9ZZZZ</name>
<gene>
    <name evidence="1" type="ORF">UFOPK1410_00933</name>
</gene>
<reference evidence="1" key="1">
    <citation type="submission" date="2020-05" db="EMBL/GenBank/DDBJ databases">
        <authorList>
            <person name="Chiriac C."/>
            <person name="Salcher M."/>
            <person name="Ghai R."/>
            <person name="Kavagutti S V."/>
        </authorList>
    </citation>
    <scope>NUCLEOTIDE SEQUENCE</scope>
</reference>